<dbReference type="OrthoDB" id="9773828at2"/>
<dbReference type="InterPro" id="IPR023210">
    <property type="entry name" value="NADP_OxRdtase_dom"/>
</dbReference>
<sequence>MKTRTLGPQGPLVSAMGLGCMGMSDFYGGRDEQESLRTLNRALELGVTFFDTADMYGPYTNEELLGRALKGRRNQVVVATKFGIQRDPNDPAKRGINGRPDYVRQAVEGSLKRLGTDYIDLYYQHRVDPDTPIEETVGAMAELVKEGKVRYLGLSEAAPATLRRACQVHPITALQTEYSLWSREPEEEILPTCRELGVGFVPYSPLGRGFLTGQIQRFEDLAADDYRRHTPRFQGENFQKNLDLVARIREMATEKGCTPGQLALAWVLAQGEDIVPIPGTKRVAYLEENLGAADILLSLEDLARINQLAPQHAAAGQRYPEAMMKSVNG</sequence>
<gene>
    <name evidence="3" type="ORF">EI290_10970</name>
</gene>
<reference evidence="3 4" key="1">
    <citation type="submission" date="2018-12" db="EMBL/GenBank/DDBJ databases">
        <authorList>
            <person name="Feng G."/>
            <person name="Zhu H."/>
        </authorList>
    </citation>
    <scope>NUCLEOTIDE SEQUENCE [LARGE SCALE GENOMIC DNA]</scope>
    <source>
        <strain evidence="3 4">9PBR-2</strain>
    </source>
</reference>
<dbReference type="PRINTS" id="PR00069">
    <property type="entry name" value="ALDKETRDTASE"/>
</dbReference>
<dbReference type="CDD" id="cd19076">
    <property type="entry name" value="AKR_AKR13A_13D"/>
    <property type="match status" value="1"/>
</dbReference>
<dbReference type="RefSeq" id="WP_125429754.1">
    <property type="nucleotide sequence ID" value="NZ_RWIS01000006.1"/>
</dbReference>
<keyword evidence="4" id="KW-1185">Reference proteome</keyword>
<dbReference type="Proteomes" id="UP000280066">
    <property type="component" value="Unassembled WGS sequence"/>
</dbReference>
<dbReference type="PROSITE" id="PS51257">
    <property type="entry name" value="PROKAR_LIPOPROTEIN"/>
    <property type="match status" value="1"/>
</dbReference>
<evidence type="ECO:0000259" key="2">
    <source>
        <dbReference type="Pfam" id="PF00248"/>
    </source>
</evidence>
<dbReference type="Gene3D" id="3.20.20.100">
    <property type="entry name" value="NADP-dependent oxidoreductase domain"/>
    <property type="match status" value="1"/>
</dbReference>
<evidence type="ECO:0000313" key="4">
    <source>
        <dbReference type="Proteomes" id="UP000280066"/>
    </source>
</evidence>
<feature type="domain" description="NADP-dependent oxidoreductase" evidence="2">
    <location>
        <begin position="16"/>
        <end position="308"/>
    </location>
</feature>
<evidence type="ECO:0000256" key="1">
    <source>
        <dbReference type="ARBA" id="ARBA00023002"/>
    </source>
</evidence>
<keyword evidence="1" id="KW-0560">Oxidoreductase</keyword>
<dbReference type="PANTHER" id="PTHR43625">
    <property type="entry name" value="AFLATOXIN B1 ALDEHYDE REDUCTASE"/>
    <property type="match status" value="1"/>
</dbReference>
<dbReference type="InterPro" id="IPR050791">
    <property type="entry name" value="Aldo-Keto_reductase"/>
</dbReference>
<organism evidence="3 4">
    <name type="scientific">Hymenobacter metallilatus</name>
    <dbReference type="NCBI Taxonomy" id="2493666"/>
    <lineage>
        <taxon>Bacteria</taxon>
        <taxon>Pseudomonadati</taxon>
        <taxon>Bacteroidota</taxon>
        <taxon>Cytophagia</taxon>
        <taxon>Cytophagales</taxon>
        <taxon>Hymenobacteraceae</taxon>
        <taxon>Hymenobacter</taxon>
    </lineage>
</organism>
<accession>A0A428JKI1</accession>
<dbReference type="GO" id="GO:0005737">
    <property type="term" value="C:cytoplasm"/>
    <property type="evidence" value="ECO:0007669"/>
    <property type="project" value="TreeGrafter"/>
</dbReference>
<dbReference type="SUPFAM" id="SSF51430">
    <property type="entry name" value="NAD(P)-linked oxidoreductase"/>
    <property type="match status" value="1"/>
</dbReference>
<dbReference type="EMBL" id="RWIS01000006">
    <property type="protein sequence ID" value="RSK33224.1"/>
    <property type="molecule type" value="Genomic_DNA"/>
</dbReference>
<dbReference type="Pfam" id="PF00248">
    <property type="entry name" value="Aldo_ket_red"/>
    <property type="match status" value="1"/>
</dbReference>
<dbReference type="PANTHER" id="PTHR43625:SF40">
    <property type="entry name" value="ALDO-KETO REDUCTASE YAKC [NADP(+)]"/>
    <property type="match status" value="1"/>
</dbReference>
<dbReference type="InterPro" id="IPR036812">
    <property type="entry name" value="NAD(P)_OxRdtase_dom_sf"/>
</dbReference>
<dbReference type="InterPro" id="IPR020471">
    <property type="entry name" value="AKR"/>
</dbReference>
<evidence type="ECO:0000313" key="3">
    <source>
        <dbReference type="EMBL" id="RSK33224.1"/>
    </source>
</evidence>
<dbReference type="AlphaFoldDB" id="A0A428JKI1"/>
<proteinExistence type="predicted"/>
<comment type="caution">
    <text evidence="3">The sequence shown here is derived from an EMBL/GenBank/DDBJ whole genome shotgun (WGS) entry which is preliminary data.</text>
</comment>
<protein>
    <submittedName>
        <fullName evidence="3">Aldo/keto reductase</fullName>
    </submittedName>
</protein>
<dbReference type="GO" id="GO:0016491">
    <property type="term" value="F:oxidoreductase activity"/>
    <property type="evidence" value="ECO:0007669"/>
    <property type="project" value="UniProtKB-KW"/>
</dbReference>
<name>A0A428JKI1_9BACT</name>